<evidence type="ECO:0000256" key="13">
    <source>
        <dbReference type="PIRSR" id="PIRSR603816-1"/>
    </source>
</evidence>
<organism evidence="16 17">
    <name type="scientific">Listeria grayi FSL F6-1183</name>
    <dbReference type="NCBI Taxonomy" id="1265827"/>
    <lineage>
        <taxon>Bacteria</taxon>
        <taxon>Bacillati</taxon>
        <taxon>Bacillota</taxon>
        <taxon>Bacilli</taxon>
        <taxon>Bacillales</taxon>
        <taxon>Listeriaceae</taxon>
        <taxon>Listeria</taxon>
    </lineage>
</organism>
<name>A0A829R7J6_LISGR</name>
<dbReference type="InterPro" id="IPR051936">
    <property type="entry name" value="Heme-iron_electron_transfer"/>
</dbReference>
<evidence type="ECO:0000256" key="6">
    <source>
        <dbReference type="ARBA" id="ARBA00022723"/>
    </source>
</evidence>
<dbReference type="PANTHER" id="PTHR30598:SF3">
    <property type="entry name" value="RESPIRATORY NITRATE REDUCTASE 1 GAMMA CHAIN"/>
    <property type="match status" value="1"/>
</dbReference>
<proteinExistence type="predicted"/>
<comment type="caution">
    <text evidence="16">The sequence shown here is derived from an EMBL/GenBank/DDBJ whole genome shotgun (WGS) entry which is preliminary data.</text>
</comment>
<dbReference type="GO" id="GO:0009055">
    <property type="term" value="F:electron transfer activity"/>
    <property type="evidence" value="ECO:0007669"/>
    <property type="project" value="TreeGrafter"/>
</dbReference>
<keyword evidence="7" id="KW-0249">Electron transport</keyword>
<keyword evidence="6" id="KW-0479">Metal-binding</keyword>
<evidence type="ECO:0000259" key="15">
    <source>
        <dbReference type="Pfam" id="PF02665"/>
    </source>
</evidence>
<keyword evidence="9" id="KW-0560">Oxidoreductase</keyword>
<evidence type="ECO:0000256" key="7">
    <source>
        <dbReference type="ARBA" id="ARBA00022982"/>
    </source>
</evidence>
<dbReference type="InterPro" id="IPR023234">
    <property type="entry name" value="NarG-like_domain"/>
</dbReference>
<dbReference type="GO" id="GO:0009325">
    <property type="term" value="C:nitrate reductase complex"/>
    <property type="evidence" value="ECO:0007669"/>
    <property type="project" value="InterPro"/>
</dbReference>
<dbReference type="SUPFAM" id="SSF103501">
    <property type="entry name" value="Respiratory nitrate reductase 1 gamma chain"/>
    <property type="match status" value="1"/>
</dbReference>
<keyword evidence="10 13" id="KW-0408">Iron</keyword>
<dbReference type="FunFam" id="1.20.950.20:FF:000001">
    <property type="entry name" value="Respiratory nitrate reductase subunit gamma"/>
    <property type="match status" value="1"/>
</dbReference>
<feature type="binding site" description="axial binding residue" evidence="13">
    <location>
        <position position="67"/>
    </location>
    <ligand>
        <name>heme b</name>
        <dbReference type="ChEBI" id="CHEBI:60344"/>
        <label>1</label>
    </ligand>
    <ligandPart>
        <name>Fe</name>
        <dbReference type="ChEBI" id="CHEBI:18248"/>
    </ligandPart>
</feature>
<feature type="transmembrane region" description="Helical" evidence="14">
    <location>
        <begin position="188"/>
        <end position="215"/>
    </location>
</feature>
<feature type="domain" description="NarG-like" evidence="15">
    <location>
        <begin position="7"/>
        <end position="225"/>
    </location>
</feature>
<comment type="subcellular location">
    <subcellularLocation>
        <location evidence="1">Cell membrane</location>
        <topology evidence="1">Multi-pass membrane protein</topology>
    </subcellularLocation>
</comment>
<evidence type="ECO:0000256" key="12">
    <source>
        <dbReference type="ARBA" id="ARBA00023136"/>
    </source>
</evidence>
<evidence type="ECO:0000256" key="3">
    <source>
        <dbReference type="ARBA" id="ARBA00022475"/>
    </source>
</evidence>
<sequence>MTNVLSILLWVVFPYLMLASFFFGSIIRIVWFSANITAKSSEIMERRQLIIGSILFHVGILGVIGGHVIGLVIPMSWTEAIGISNETYHIFALVMGGIFGFMAFIGMLILSYRRFTNLRVFITSSFSDLVVNIALLITMIMGLTSSLVSGPLNPAFNYRAELAVWFRQLFYFHPDFHLMAQVPLLFKIHVVCGFLILGFFPLTRLVHALAIPLQYTFRRFIVYRRQ</sequence>
<dbReference type="GO" id="GO:0005886">
    <property type="term" value="C:plasma membrane"/>
    <property type="evidence" value="ECO:0007669"/>
    <property type="project" value="UniProtKB-SubCell"/>
</dbReference>
<keyword evidence="12 14" id="KW-0472">Membrane</keyword>
<feature type="transmembrane region" description="Helical" evidence="14">
    <location>
        <begin position="12"/>
        <end position="34"/>
    </location>
</feature>
<dbReference type="GO" id="GO:0008940">
    <property type="term" value="F:nitrate reductase activity"/>
    <property type="evidence" value="ECO:0007669"/>
    <property type="project" value="InterPro"/>
</dbReference>
<dbReference type="InterPro" id="IPR003816">
    <property type="entry name" value="Nitrate_red_gam"/>
</dbReference>
<feature type="transmembrane region" description="Helical" evidence="14">
    <location>
        <begin position="89"/>
        <end position="109"/>
    </location>
</feature>
<keyword evidence="8 14" id="KW-1133">Transmembrane helix</keyword>
<dbReference type="GO" id="GO:0046872">
    <property type="term" value="F:metal ion binding"/>
    <property type="evidence" value="ECO:0007669"/>
    <property type="project" value="UniProtKB-KW"/>
</dbReference>
<evidence type="ECO:0000256" key="2">
    <source>
        <dbReference type="ARBA" id="ARBA00022448"/>
    </source>
</evidence>
<protein>
    <submittedName>
        <fullName evidence="16">Nitrate reductase gamma subunit</fullName>
    </submittedName>
</protein>
<evidence type="ECO:0000256" key="14">
    <source>
        <dbReference type="SAM" id="Phobius"/>
    </source>
</evidence>
<dbReference type="Proteomes" id="UP000019251">
    <property type="component" value="Unassembled WGS sequence"/>
</dbReference>
<feature type="binding site" description="axial binding residue" evidence="13">
    <location>
        <position position="57"/>
    </location>
    <ligand>
        <name>heme b</name>
        <dbReference type="ChEBI" id="CHEBI:60344"/>
        <label>1</label>
    </ligand>
    <ligandPart>
        <name>Fe</name>
        <dbReference type="ChEBI" id="CHEBI:18248"/>
    </ligandPart>
</feature>
<dbReference type="GO" id="GO:0019645">
    <property type="term" value="P:anaerobic electron transport chain"/>
    <property type="evidence" value="ECO:0007669"/>
    <property type="project" value="TreeGrafter"/>
</dbReference>
<dbReference type="GO" id="GO:0020037">
    <property type="term" value="F:heme binding"/>
    <property type="evidence" value="ECO:0007669"/>
    <property type="project" value="TreeGrafter"/>
</dbReference>
<keyword evidence="11" id="KW-0534">Nitrate assimilation</keyword>
<dbReference type="NCBIfam" id="TIGR00351">
    <property type="entry name" value="narI"/>
    <property type="match status" value="1"/>
</dbReference>
<evidence type="ECO:0000313" key="16">
    <source>
        <dbReference type="EMBL" id="EUJ27983.1"/>
    </source>
</evidence>
<reference evidence="16 17" key="1">
    <citation type="submission" date="2012-12" db="EMBL/GenBank/DDBJ databases">
        <title>Novel taxa of Listeriaceae from agricultural environments in the United States.</title>
        <authorList>
            <person name="den Bakker H.C."/>
            <person name="Allred A."/>
            <person name="Warchocki S."/>
            <person name="Wright E.M."/>
            <person name="Burrell A."/>
            <person name="Nightingale K.K."/>
            <person name="Kephart D."/>
            <person name="Wiedmann M."/>
        </authorList>
    </citation>
    <scope>NUCLEOTIDE SEQUENCE [LARGE SCALE GENOMIC DNA]</scope>
    <source>
        <strain evidence="16 17">FSL F6-1183</strain>
    </source>
</reference>
<dbReference type="PANTHER" id="PTHR30598">
    <property type="entry name" value="NITRATE REDUCTASE PRIVATE CHAPERONE, REDOX ENZYME MATURATION PROTEIN REMP FAMILY"/>
    <property type="match status" value="1"/>
</dbReference>
<feature type="binding site" description="axial binding residue" evidence="13">
    <location>
        <position position="189"/>
    </location>
    <ligand>
        <name>heme b</name>
        <dbReference type="ChEBI" id="CHEBI:60344"/>
        <label>1</label>
    </ligand>
    <ligandPart>
        <name>Fe</name>
        <dbReference type="ChEBI" id="CHEBI:18248"/>
    </ligandPart>
</feature>
<evidence type="ECO:0000256" key="9">
    <source>
        <dbReference type="ARBA" id="ARBA00023002"/>
    </source>
</evidence>
<evidence type="ECO:0000256" key="11">
    <source>
        <dbReference type="ARBA" id="ARBA00023063"/>
    </source>
</evidence>
<dbReference type="EMBL" id="AODG01000010">
    <property type="protein sequence ID" value="EUJ27983.1"/>
    <property type="molecule type" value="Genomic_DNA"/>
</dbReference>
<keyword evidence="2" id="KW-0813">Transport</keyword>
<keyword evidence="3" id="KW-1003">Cell membrane</keyword>
<feature type="transmembrane region" description="Helical" evidence="14">
    <location>
        <begin position="54"/>
        <end position="77"/>
    </location>
</feature>
<dbReference type="Pfam" id="PF02665">
    <property type="entry name" value="Nitrate_red_gam"/>
    <property type="match status" value="1"/>
</dbReference>
<feature type="transmembrane region" description="Helical" evidence="14">
    <location>
        <begin position="129"/>
        <end position="148"/>
    </location>
</feature>
<keyword evidence="4 13" id="KW-0349">Heme</keyword>
<dbReference type="InterPro" id="IPR036197">
    <property type="entry name" value="NarG-like_sf"/>
</dbReference>
<feature type="binding site" description="axial binding residue" evidence="13">
    <location>
        <position position="207"/>
    </location>
    <ligand>
        <name>heme b</name>
        <dbReference type="ChEBI" id="CHEBI:60344"/>
        <label>1</label>
    </ligand>
    <ligandPart>
        <name>Fe</name>
        <dbReference type="ChEBI" id="CHEBI:18248"/>
    </ligandPart>
</feature>
<dbReference type="RefSeq" id="WP_036105941.1">
    <property type="nucleotide sequence ID" value="NZ_AODG01000010.1"/>
</dbReference>
<gene>
    <name evidence="16" type="ORF">LMUR_07974</name>
</gene>
<accession>A0A829R7J6</accession>
<dbReference type="Gene3D" id="1.20.950.20">
    <property type="entry name" value="Transmembrane di-heme cytochromes, Chain C"/>
    <property type="match status" value="1"/>
</dbReference>
<evidence type="ECO:0000313" key="17">
    <source>
        <dbReference type="Proteomes" id="UP000019251"/>
    </source>
</evidence>
<evidence type="ECO:0000256" key="10">
    <source>
        <dbReference type="ARBA" id="ARBA00023004"/>
    </source>
</evidence>
<dbReference type="AlphaFoldDB" id="A0A829R7J6"/>
<keyword evidence="5 14" id="KW-0812">Transmembrane</keyword>
<evidence type="ECO:0000256" key="8">
    <source>
        <dbReference type="ARBA" id="ARBA00022989"/>
    </source>
</evidence>
<evidence type="ECO:0000256" key="4">
    <source>
        <dbReference type="ARBA" id="ARBA00022617"/>
    </source>
</evidence>
<evidence type="ECO:0000256" key="5">
    <source>
        <dbReference type="ARBA" id="ARBA00022692"/>
    </source>
</evidence>
<evidence type="ECO:0000256" key="1">
    <source>
        <dbReference type="ARBA" id="ARBA00004651"/>
    </source>
</evidence>
<dbReference type="GO" id="GO:0042128">
    <property type="term" value="P:nitrate assimilation"/>
    <property type="evidence" value="ECO:0007669"/>
    <property type="project" value="UniProtKB-KW"/>
</dbReference>